<dbReference type="Gene3D" id="3.30.420.10">
    <property type="entry name" value="Ribonuclease H-like superfamily/Ribonuclease H"/>
    <property type="match status" value="1"/>
</dbReference>
<proteinExistence type="predicted"/>
<feature type="domain" description="RNase H type-1" evidence="1">
    <location>
        <begin position="2"/>
        <end position="78"/>
    </location>
</feature>
<gene>
    <name evidence="2" type="ORF">LWI29_014362</name>
</gene>
<sequence>MAILKSFHFASNCGLFQFLNESDAKRVVNWITNFSQLNSRCSAILQDIERLHLCWKDPTIIWSPVSGNKVALGLAKEALKMV</sequence>
<dbReference type="Proteomes" id="UP001168877">
    <property type="component" value="Unassembled WGS sequence"/>
</dbReference>
<dbReference type="InterPro" id="IPR002156">
    <property type="entry name" value="RNaseH_domain"/>
</dbReference>
<dbReference type="Pfam" id="PF13456">
    <property type="entry name" value="RVT_3"/>
    <property type="match status" value="1"/>
</dbReference>
<dbReference type="EMBL" id="JAUESC010000383">
    <property type="protein sequence ID" value="KAK0584512.1"/>
    <property type="molecule type" value="Genomic_DNA"/>
</dbReference>
<evidence type="ECO:0000313" key="2">
    <source>
        <dbReference type="EMBL" id="KAK0584512.1"/>
    </source>
</evidence>
<keyword evidence="3" id="KW-1185">Reference proteome</keyword>
<reference evidence="2" key="1">
    <citation type="journal article" date="2022" name="Plant J.">
        <title>Strategies of tolerance reflected in two North American maple genomes.</title>
        <authorList>
            <person name="McEvoy S.L."/>
            <person name="Sezen U.U."/>
            <person name="Trouern-Trend A."/>
            <person name="McMahon S.M."/>
            <person name="Schaberg P.G."/>
            <person name="Yang J."/>
            <person name="Wegrzyn J.L."/>
            <person name="Swenson N.G."/>
        </authorList>
    </citation>
    <scope>NUCLEOTIDE SEQUENCE</scope>
    <source>
        <strain evidence="2">NS2018</strain>
    </source>
</reference>
<dbReference type="AlphaFoldDB" id="A0AA39RYK5"/>
<dbReference type="GO" id="GO:0004523">
    <property type="term" value="F:RNA-DNA hybrid ribonuclease activity"/>
    <property type="evidence" value="ECO:0007669"/>
    <property type="project" value="InterPro"/>
</dbReference>
<reference evidence="2" key="2">
    <citation type="submission" date="2023-06" db="EMBL/GenBank/DDBJ databases">
        <authorList>
            <person name="Swenson N.G."/>
            <person name="Wegrzyn J.L."/>
            <person name="Mcevoy S.L."/>
        </authorList>
    </citation>
    <scope>NUCLEOTIDE SEQUENCE</scope>
    <source>
        <strain evidence="2">NS2018</strain>
        <tissue evidence="2">Leaf</tissue>
    </source>
</reference>
<dbReference type="InterPro" id="IPR036397">
    <property type="entry name" value="RNaseH_sf"/>
</dbReference>
<organism evidence="2 3">
    <name type="scientific">Acer saccharum</name>
    <name type="common">Sugar maple</name>
    <dbReference type="NCBI Taxonomy" id="4024"/>
    <lineage>
        <taxon>Eukaryota</taxon>
        <taxon>Viridiplantae</taxon>
        <taxon>Streptophyta</taxon>
        <taxon>Embryophyta</taxon>
        <taxon>Tracheophyta</taxon>
        <taxon>Spermatophyta</taxon>
        <taxon>Magnoliopsida</taxon>
        <taxon>eudicotyledons</taxon>
        <taxon>Gunneridae</taxon>
        <taxon>Pentapetalae</taxon>
        <taxon>rosids</taxon>
        <taxon>malvids</taxon>
        <taxon>Sapindales</taxon>
        <taxon>Sapindaceae</taxon>
        <taxon>Hippocastanoideae</taxon>
        <taxon>Acereae</taxon>
        <taxon>Acer</taxon>
    </lineage>
</organism>
<name>A0AA39RYK5_ACESA</name>
<accession>A0AA39RYK5</accession>
<evidence type="ECO:0000313" key="3">
    <source>
        <dbReference type="Proteomes" id="UP001168877"/>
    </source>
</evidence>
<protein>
    <recommendedName>
        <fullName evidence="1">RNase H type-1 domain-containing protein</fullName>
    </recommendedName>
</protein>
<dbReference type="GO" id="GO:0003676">
    <property type="term" value="F:nucleic acid binding"/>
    <property type="evidence" value="ECO:0007669"/>
    <property type="project" value="InterPro"/>
</dbReference>
<evidence type="ECO:0000259" key="1">
    <source>
        <dbReference type="Pfam" id="PF13456"/>
    </source>
</evidence>
<comment type="caution">
    <text evidence="2">The sequence shown here is derived from an EMBL/GenBank/DDBJ whole genome shotgun (WGS) entry which is preliminary data.</text>
</comment>